<proteinExistence type="predicted"/>
<name>A0AAV5RGR9_STABA</name>
<organism evidence="2 3">
    <name type="scientific">Starmerella bacillaris</name>
    <name type="common">Yeast</name>
    <name type="synonym">Candida zemplinina</name>
    <dbReference type="NCBI Taxonomy" id="1247836"/>
    <lineage>
        <taxon>Eukaryota</taxon>
        <taxon>Fungi</taxon>
        <taxon>Dikarya</taxon>
        <taxon>Ascomycota</taxon>
        <taxon>Saccharomycotina</taxon>
        <taxon>Dipodascomycetes</taxon>
        <taxon>Dipodascales</taxon>
        <taxon>Trichomonascaceae</taxon>
        <taxon>Starmerella</taxon>
    </lineage>
</organism>
<accession>A0AAV5RGR9</accession>
<dbReference type="EMBL" id="BTGC01000003">
    <property type="protein sequence ID" value="GMM50402.1"/>
    <property type="molecule type" value="Genomic_DNA"/>
</dbReference>
<feature type="chain" id="PRO_5043428220" evidence="1">
    <location>
        <begin position="17"/>
        <end position="361"/>
    </location>
</feature>
<keyword evidence="3" id="KW-1185">Reference proteome</keyword>
<dbReference type="Proteomes" id="UP001362899">
    <property type="component" value="Unassembled WGS sequence"/>
</dbReference>
<keyword evidence="1" id="KW-0732">Signal</keyword>
<feature type="signal peptide" evidence="1">
    <location>
        <begin position="1"/>
        <end position="16"/>
    </location>
</feature>
<reference evidence="2 3" key="1">
    <citation type="journal article" date="2023" name="Elife">
        <title>Identification of key yeast species and microbe-microbe interactions impacting larval growth of Drosophila in the wild.</title>
        <authorList>
            <person name="Mure A."/>
            <person name="Sugiura Y."/>
            <person name="Maeda R."/>
            <person name="Honda K."/>
            <person name="Sakurai N."/>
            <person name="Takahashi Y."/>
            <person name="Watada M."/>
            <person name="Katoh T."/>
            <person name="Gotoh A."/>
            <person name="Gotoh Y."/>
            <person name="Taniguchi I."/>
            <person name="Nakamura K."/>
            <person name="Hayashi T."/>
            <person name="Katayama T."/>
            <person name="Uemura T."/>
            <person name="Hattori Y."/>
        </authorList>
    </citation>
    <scope>NUCLEOTIDE SEQUENCE [LARGE SCALE GENOMIC DNA]</scope>
    <source>
        <strain evidence="2 3">SB-73</strain>
    </source>
</reference>
<evidence type="ECO:0000313" key="3">
    <source>
        <dbReference type="Proteomes" id="UP001362899"/>
    </source>
</evidence>
<evidence type="ECO:0000313" key="2">
    <source>
        <dbReference type="EMBL" id="GMM50402.1"/>
    </source>
</evidence>
<gene>
    <name evidence="2" type="ORF">DASB73_013600</name>
</gene>
<comment type="caution">
    <text evidence="2">The sequence shown here is derived from an EMBL/GenBank/DDBJ whole genome shotgun (WGS) entry which is preliminary data.</text>
</comment>
<evidence type="ECO:0000256" key="1">
    <source>
        <dbReference type="SAM" id="SignalP"/>
    </source>
</evidence>
<sequence length="361" mass="41879">MFNILIFPIIPTLVAGMLGTSQIKVNVAATGGQCNLNDRNEFSQPNFPCSIKDDFDTKLNLRCTVRQLNYLETWKEFTPWNQHPKLDNITLFNRWTEEQQFQFQENSAQLSFVSMNSDKSYVVNSLKDASNVLHFKHCRILDYLKTIAGHFILAIALFLSRCAYSNSEYSINGEVIVLPTDDWTDSQPKILETVQAKQLVDEDMKIEHKRASCSYLSVENWILRSLNRMQAEELSMAQLLSLLHQDCTSMQLVQQLLLVCYTIAKKEERNNVSKFELIKRNWCLNDAMARVYKFMYFLSVNQSMSVLYETIESRSNFFNKNSSVLDDWSKHSMDAICVMLDICHKTEEQEYPHYIASISRG</sequence>
<dbReference type="AlphaFoldDB" id="A0AAV5RGR9"/>
<protein>
    <submittedName>
        <fullName evidence="2">Uncharacterized protein</fullName>
    </submittedName>
</protein>